<protein>
    <submittedName>
        <fullName evidence="2">Membrane protein</fullName>
    </submittedName>
</protein>
<feature type="transmembrane region" description="Helical" evidence="1">
    <location>
        <begin position="42"/>
        <end position="62"/>
    </location>
</feature>
<comment type="caution">
    <text evidence="2">The sequence shown here is derived from an EMBL/GenBank/DDBJ whole genome shotgun (WGS) entry which is preliminary data.</text>
</comment>
<sequence length="97" mass="10917">MSDSKYVESLKKTALSSLLGIVAGFVAFFISKGPEGPLQRDFFGFIVIVFFIWIQQSIYPMIDIDPGDFSGKDWAYLGLMTLSFGFIVWTLILNSVY</sequence>
<feature type="transmembrane region" description="Helical" evidence="1">
    <location>
        <begin position="12"/>
        <end position="30"/>
    </location>
</feature>
<gene>
    <name evidence="2" type="ORF">BTN85_1381</name>
</gene>
<reference evidence="2" key="1">
    <citation type="submission" date="2016-12" db="EMBL/GenBank/DDBJ databases">
        <title>Discovery of methanogenic haloarchaea.</title>
        <authorList>
            <person name="Sorokin D.Y."/>
            <person name="Makarova K.S."/>
            <person name="Abbas B."/>
            <person name="Ferrer M."/>
            <person name="Golyshin P.N."/>
        </authorList>
    </citation>
    <scope>NUCLEOTIDE SEQUENCE [LARGE SCALE GENOMIC DNA]</scope>
    <source>
        <strain evidence="2">HMET1</strain>
    </source>
</reference>
<dbReference type="InterPro" id="IPR043941">
    <property type="entry name" value="EMC6-arch"/>
</dbReference>
<keyword evidence="1" id="KW-0812">Transmembrane</keyword>
<dbReference type="AlphaFoldDB" id="A0A1Q6DWY1"/>
<accession>A0A1Q6DWY1</accession>
<dbReference type="Proteomes" id="UP000185744">
    <property type="component" value="Unassembled WGS sequence"/>
</dbReference>
<evidence type="ECO:0000256" key="1">
    <source>
        <dbReference type="SAM" id="Phobius"/>
    </source>
</evidence>
<keyword evidence="3" id="KW-1185">Reference proteome</keyword>
<proteinExistence type="predicted"/>
<name>A0A1Q6DWY1_METT1</name>
<keyword evidence="1" id="KW-0472">Membrane</keyword>
<evidence type="ECO:0000313" key="3">
    <source>
        <dbReference type="Proteomes" id="UP000185744"/>
    </source>
</evidence>
<dbReference type="InParanoid" id="A0A1Q6DWY1"/>
<dbReference type="Pfam" id="PF19094">
    <property type="entry name" value="EMC6_arch"/>
    <property type="match status" value="1"/>
</dbReference>
<keyword evidence="1" id="KW-1133">Transmembrane helix</keyword>
<dbReference type="EMBL" id="MSDW01000001">
    <property type="protein sequence ID" value="OKY78877.1"/>
    <property type="molecule type" value="Genomic_DNA"/>
</dbReference>
<organism evidence="2 3">
    <name type="scientific">Methanohalarchaeum thermophilum</name>
    <dbReference type="NCBI Taxonomy" id="1903181"/>
    <lineage>
        <taxon>Archaea</taxon>
        <taxon>Methanobacteriati</taxon>
        <taxon>Methanobacteriota</taxon>
        <taxon>Methanonatronarchaeia</taxon>
        <taxon>Methanonatronarchaeales</taxon>
        <taxon>Methanonatronarchaeaceae</taxon>
        <taxon>Candidatus Methanohalarchaeum</taxon>
    </lineage>
</organism>
<feature type="transmembrane region" description="Helical" evidence="1">
    <location>
        <begin position="74"/>
        <end position="93"/>
    </location>
</feature>
<evidence type="ECO:0000313" key="2">
    <source>
        <dbReference type="EMBL" id="OKY78877.1"/>
    </source>
</evidence>